<sequence>MFFSSSSTTKNTSECERSSPSLLLLGDNHNIPNSIQHNQQNNNEFGLFNSALPSPQNNLIIEDLGNTRTANNSFAENNYHHHHNQQHKRCYLSQHHQQQTQQIFGSTINSSTNIPPPNNSLPSTSPPNSSSLENDPPLMGISSRTNTPSTVIFEECNCSACCWGTPLPPLILQENNCGGNLLIGNNILNGNGAHGVNDNGINTHSPSFSNFQMLMEPGIILDKYIQIQRIQEMLVVFMETILEYILDIISYL</sequence>
<evidence type="ECO:0000256" key="1">
    <source>
        <dbReference type="SAM" id="MobiDB-lite"/>
    </source>
</evidence>
<name>A0A6V7W4H0_MELEN</name>
<reference evidence="2 3" key="1">
    <citation type="submission" date="2020-08" db="EMBL/GenBank/DDBJ databases">
        <authorList>
            <person name="Koutsovoulos G."/>
            <person name="Danchin GJ E."/>
        </authorList>
    </citation>
    <scope>NUCLEOTIDE SEQUENCE [LARGE SCALE GENOMIC DNA]</scope>
</reference>
<feature type="region of interest" description="Disordered" evidence="1">
    <location>
        <begin position="107"/>
        <end position="143"/>
    </location>
</feature>
<dbReference type="Proteomes" id="UP000580250">
    <property type="component" value="Unassembled WGS sequence"/>
</dbReference>
<gene>
    <name evidence="2" type="ORF">MENT_LOCUS34104</name>
</gene>
<feature type="region of interest" description="Disordered" evidence="1">
    <location>
        <begin position="1"/>
        <end position="20"/>
    </location>
</feature>
<accession>A0A6V7W4H0</accession>
<proteinExistence type="predicted"/>
<organism evidence="2 3">
    <name type="scientific">Meloidogyne enterolobii</name>
    <name type="common">Root-knot nematode worm</name>
    <name type="synonym">Meloidogyne mayaguensis</name>
    <dbReference type="NCBI Taxonomy" id="390850"/>
    <lineage>
        <taxon>Eukaryota</taxon>
        <taxon>Metazoa</taxon>
        <taxon>Ecdysozoa</taxon>
        <taxon>Nematoda</taxon>
        <taxon>Chromadorea</taxon>
        <taxon>Rhabditida</taxon>
        <taxon>Tylenchina</taxon>
        <taxon>Tylenchomorpha</taxon>
        <taxon>Tylenchoidea</taxon>
        <taxon>Meloidogynidae</taxon>
        <taxon>Meloidogyninae</taxon>
        <taxon>Meloidogyne</taxon>
    </lineage>
</organism>
<protein>
    <submittedName>
        <fullName evidence="2">Uncharacterized protein</fullName>
    </submittedName>
</protein>
<comment type="caution">
    <text evidence="2">The sequence shown here is derived from an EMBL/GenBank/DDBJ whole genome shotgun (WGS) entry which is preliminary data.</text>
</comment>
<feature type="compositionally biased region" description="Low complexity" evidence="1">
    <location>
        <begin position="120"/>
        <end position="132"/>
    </location>
</feature>
<evidence type="ECO:0000313" key="2">
    <source>
        <dbReference type="EMBL" id="CAD2181924.1"/>
    </source>
</evidence>
<dbReference type="AlphaFoldDB" id="A0A6V7W4H0"/>
<feature type="compositionally biased region" description="Low complexity" evidence="1">
    <location>
        <begin position="1"/>
        <end position="12"/>
    </location>
</feature>
<evidence type="ECO:0000313" key="3">
    <source>
        <dbReference type="Proteomes" id="UP000580250"/>
    </source>
</evidence>
<dbReference type="EMBL" id="CAJEWN010000416">
    <property type="protein sequence ID" value="CAD2181924.1"/>
    <property type="molecule type" value="Genomic_DNA"/>
</dbReference>